<dbReference type="FunFam" id="1.10.10.10:FF:000001">
    <property type="entry name" value="LysR family transcriptional regulator"/>
    <property type="match status" value="1"/>
</dbReference>
<evidence type="ECO:0000256" key="5">
    <source>
        <dbReference type="SAM" id="Phobius"/>
    </source>
</evidence>
<keyword evidence="2" id="KW-0805">Transcription regulation</keyword>
<dbReference type="PROSITE" id="PS50931">
    <property type="entry name" value="HTH_LYSR"/>
    <property type="match status" value="1"/>
</dbReference>
<evidence type="ECO:0000259" key="6">
    <source>
        <dbReference type="PROSITE" id="PS50931"/>
    </source>
</evidence>
<evidence type="ECO:0000256" key="2">
    <source>
        <dbReference type="ARBA" id="ARBA00023015"/>
    </source>
</evidence>
<dbReference type="PANTHER" id="PTHR30537:SF74">
    <property type="entry name" value="HTH-TYPE TRANSCRIPTIONAL REGULATOR TRPI"/>
    <property type="match status" value="1"/>
</dbReference>
<sequence>MARVLPPLSALRAFEAAARHLSFTRAAAELGMTQAAVSYQIRVLEERVGTPLFLRGARQVVLTDAGRRLGTDASGAFDLISASFEAVRSGTSGVLTISVIPTFATLWLARHLYAFQLAHPDIAVRLQSNRVFGCFFFEAVVLALWVGVRLSPGLVLLLLVRAAFPLVLLPRVEVLVGLLLRERGDVVRSALLGSRAALWQEWFALAGVGRAVFGVVLVLSLLGLVLGVVGVLAGGGVLMVPPFFCRGYVAAVRVGRAFDVLFLRGLGLCVWCGPGGGKVPQVGVFGVFLVLLFRALSGWRW</sequence>
<dbReference type="EMBL" id="FNIT01000002">
    <property type="protein sequence ID" value="SDN82669.1"/>
    <property type="molecule type" value="Genomic_DNA"/>
</dbReference>
<keyword evidence="8" id="KW-1185">Reference proteome</keyword>
<keyword evidence="5" id="KW-0812">Transmembrane</keyword>
<evidence type="ECO:0000256" key="1">
    <source>
        <dbReference type="ARBA" id="ARBA00009437"/>
    </source>
</evidence>
<dbReference type="Gene3D" id="3.40.190.10">
    <property type="entry name" value="Periplasmic binding protein-like II"/>
    <property type="match status" value="2"/>
</dbReference>
<feature type="transmembrane region" description="Helical" evidence="5">
    <location>
        <begin position="154"/>
        <end position="180"/>
    </location>
</feature>
<keyword evidence="5" id="KW-0472">Membrane</keyword>
<dbReference type="InterPro" id="IPR000847">
    <property type="entry name" value="LysR_HTH_N"/>
</dbReference>
<dbReference type="SUPFAM" id="SSF53850">
    <property type="entry name" value="Periplasmic binding protein-like II"/>
    <property type="match status" value="1"/>
</dbReference>
<dbReference type="InterPro" id="IPR036390">
    <property type="entry name" value="WH_DNA-bd_sf"/>
</dbReference>
<feature type="transmembrane region" description="Helical" evidence="5">
    <location>
        <begin position="130"/>
        <end position="148"/>
    </location>
</feature>
<protein>
    <submittedName>
        <fullName evidence="7">Transcriptional regulator</fullName>
    </submittedName>
</protein>
<keyword evidence="4" id="KW-0804">Transcription</keyword>
<dbReference type="RefSeq" id="WP_090669867.1">
    <property type="nucleotide sequence ID" value="NZ_FNIT01000002.1"/>
</dbReference>
<evidence type="ECO:0000313" key="7">
    <source>
        <dbReference type="EMBL" id="SDN82669.1"/>
    </source>
</evidence>
<dbReference type="OrthoDB" id="7914859at2"/>
<feature type="domain" description="HTH lysR-type" evidence="6">
    <location>
        <begin position="6"/>
        <end position="63"/>
    </location>
</feature>
<evidence type="ECO:0000256" key="4">
    <source>
        <dbReference type="ARBA" id="ARBA00023163"/>
    </source>
</evidence>
<comment type="similarity">
    <text evidence="1">Belongs to the LysR transcriptional regulatory family.</text>
</comment>
<dbReference type="Proteomes" id="UP000198793">
    <property type="component" value="Unassembled WGS sequence"/>
</dbReference>
<feature type="transmembrane region" description="Helical" evidence="5">
    <location>
        <begin position="282"/>
        <end position="299"/>
    </location>
</feature>
<organism evidence="7 8">
    <name type="scientific">Aureimonas jatrophae</name>
    <dbReference type="NCBI Taxonomy" id="1166073"/>
    <lineage>
        <taxon>Bacteria</taxon>
        <taxon>Pseudomonadati</taxon>
        <taxon>Pseudomonadota</taxon>
        <taxon>Alphaproteobacteria</taxon>
        <taxon>Hyphomicrobiales</taxon>
        <taxon>Aurantimonadaceae</taxon>
        <taxon>Aureimonas</taxon>
    </lineage>
</organism>
<dbReference type="InterPro" id="IPR036388">
    <property type="entry name" value="WH-like_DNA-bd_sf"/>
</dbReference>
<dbReference type="GO" id="GO:0043565">
    <property type="term" value="F:sequence-specific DNA binding"/>
    <property type="evidence" value="ECO:0007669"/>
    <property type="project" value="TreeGrafter"/>
</dbReference>
<evidence type="ECO:0000313" key="8">
    <source>
        <dbReference type="Proteomes" id="UP000198793"/>
    </source>
</evidence>
<evidence type="ECO:0000256" key="3">
    <source>
        <dbReference type="ARBA" id="ARBA00023125"/>
    </source>
</evidence>
<feature type="transmembrane region" description="Helical" evidence="5">
    <location>
        <begin position="91"/>
        <end position="109"/>
    </location>
</feature>
<dbReference type="Gene3D" id="1.10.10.10">
    <property type="entry name" value="Winged helix-like DNA-binding domain superfamily/Winged helix DNA-binding domain"/>
    <property type="match status" value="1"/>
</dbReference>
<dbReference type="Pfam" id="PF00126">
    <property type="entry name" value="HTH_1"/>
    <property type="match status" value="1"/>
</dbReference>
<dbReference type="AlphaFoldDB" id="A0A1H0EK75"/>
<dbReference type="PANTHER" id="PTHR30537">
    <property type="entry name" value="HTH-TYPE TRANSCRIPTIONAL REGULATOR"/>
    <property type="match status" value="1"/>
</dbReference>
<gene>
    <name evidence="7" type="ORF">SAMN05192530_10275</name>
</gene>
<accession>A0A1H0EK75</accession>
<keyword evidence="5" id="KW-1133">Transmembrane helix</keyword>
<reference evidence="7 8" key="1">
    <citation type="submission" date="2016-10" db="EMBL/GenBank/DDBJ databases">
        <authorList>
            <person name="de Groot N.N."/>
        </authorList>
    </citation>
    <scope>NUCLEOTIDE SEQUENCE [LARGE SCALE GENOMIC DNA]</scope>
    <source>
        <strain evidence="8">L7-484,KACC 16230,DSM 25025</strain>
    </source>
</reference>
<dbReference type="GO" id="GO:0006351">
    <property type="term" value="P:DNA-templated transcription"/>
    <property type="evidence" value="ECO:0007669"/>
    <property type="project" value="TreeGrafter"/>
</dbReference>
<dbReference type="InterPro" id="IPR058163">
    <property type="entry name" value="LysR-type_TF_proteobact-type"/>
</dbReference>
<proteinExistence type="inferred from homology"/>
<dbReference type="STRING" id="1166073.SAMN05192530_10275"/>
<dbReference type="PRINTS" id="PR00039">
    <property type="entry name" value="HTHLYSR"/>
</dbReference>
<name>A0A1H0EK75_9HYPH</name>
<dbReference type="GO" id="GO:0003700">
    <property type="term" value="F:DNA-binding transcription factor activity"/>
    <property type="evidence" value="ECO:0007669"/>
    <property type="project" value="InterPro"/>
</dbReference>
<keyword evidence="3" id="KW-0238">DNA-binding</keyword>
<dbReference type="SUPFAM" id="SSF46785">
    <property type="entry name" value="Winged helix' DNA-binding domain"/>
    <property type="match status" value="1"/>
</dbReference>